<keyword evidence="3" id="KW-1185">Reference proteome</keyword>
<evidence type="ECO:0000313" key="3">
    <source>
        <dbReference type="Proteomes" id="UP000799424"/>
    </source>
</evidence>
<proteinExistence type="predicted"/>
<organism evidence="2 3">
    <name type="scientific">Ophiobolus disseminans</name>
    <dbReference type="NCBI Taxonomy" id="1469910"/>
    <lineage>
        <taxon>Eukaryota</taxon>
        <taxon>Fungi</taxon>
        <taxon>Dikarya</taxon>
        <taxon>Ascomycota</taxon>
        <taxon>Pezizomycotina</taxon>
        <taxon>Dothideomycetes</taxon>
        <taxon>Pleosporomycetidae</taxon>
        <taxon>Pleosporales</taxon>
        <taxon>Pleosporineae</taxon>
        <taxon>Phaeosphaeriaceae</taxon>
        <taxon>Ophiobolus</taxon>
    </lineage>
</organism>
<dbReference type="PANTHER" id="PTHR24148">
    <property type="entry name" value="ANKYRIN REPEAT DOMAIN-CONTAINING PROTEIN 39 HOMOLOG-RELATED"/>
    <property type="match status" value="1"/>
</dbReference>
<dbReference type="AlphaFoldDB" id="A0A6A7A313"/>
<accession>A0A6A7A313</accession>
<evidence type="ECO:0000259" key="1">
    <source>
        <dbReference type="Pfam" id="PF06985"/>
    </source>
</evidence>
<feature type="non-terminal residue" evidence="2">
    <location>
        <position position="118"/>
    </location>
</feature>
<dbReference type="OrthoDB" id="194358at2759"/>
<dbReference type="Proteomes" id="UP000799424">
    <property type="component" value="Unassembled WGS sequence"/>
</dbReference>
<protein>
    <submittedName>
        <fullName evidence="2">HET-domain-containing protein</fullName>
    </submittedName>
</protein>
<feature type="domain" description="Heterokaryon incompatibility" evidence="1">
    <location>
        <begin position="43"/>
        <end position="118"/>
    </location>
</feature>
<reference evidence="2" key="1">
    <citation type="journal article" date="2020" name="Stud. Mycol.">
        <title>101 Dothideomycetes genomes: a test case for predicting lifestyles and emergence of pathogens.</title>
        <authorList>
            <person name="Haridas S."/>
            <person name="Albert R."/>
            <person name="Binder M."/>
            <person name="Bloem J."/>
            <person name="Labutti K."/>
            <person name="Salamov A."/>
            <person name="Andreopoulos B."/>
            <person name="Baker S."/>
            <person name="Barry K."/>
            <person name="Bills G."/>
            <person name="Bluhm B."/>
            <person name="Cannon C."/>
            <person name="Castanera R."/>
            <person name="Culley D."/>
            <person name="Daum C."/>
            <person name="Ezra D."/>
            <person name="Gonzalez J."/>
            <person name="Henrissat B."/>
            <person name="Kuo A."/>
            <person name="Liang C."/>
            <person name="Lipzen A."/>
            <person name="Lutzoni F."/>
            <person name="Magnuson J."/>
            <person name="Mondo S."/>
            <person name="Nolan M."/>
            <person name="Ohm R."/>
            <person name="Pangilinan J."/>
            <person name="Park H.-J."/>
            <person name="Ramirez L."/>
            <person name="Alfaro M."/>
            <person name="Sun H."/>
            <person name="Tritt A."/>
            <person name="Yoshinaga Y."/>
            <person name="Zwiers L.-H."/>
            <person name="Turgeon B."/>
            <person name="Goodwin S."/>
            <person name="Spatafora J."/>
            <person name="Crous P."/>
            <person name="Grigoriev I."/>
        </authorList>
    </citation>
    <scope>NUCLEOTIDE SEQUENCE</scope>
    <source>
        <strain evidence="2">CBS 113818</strain>
    </source>
</reference>
<sequence>EAFHHEPLDHTTKAIRLVEILPDLSPELLIQCTMRYATVNVLYICLSYRWGAPSPNQQVLVNGKPHIVRQNLFDFLNMIRKTQSTPPAYWIDALCINQADLAERNHQVAQMGDIYGHA</sequence>
<dbReference type="Pfam" id="PF06985">
    <property type="entry name" value="HET"/>
    <property type="match status" value="1"/>
</dbReference>
<gene>
    <name evidence="2" type="ORF">CC86DRAFT_246149</name>
</gene>
<dbReference type="EMBL" id="MU006225">
    <property type="protein sequence ID" value="KAF2826945.1"/>
    <property type="molecule type" value="Genomic_DNA"/>
</dbReference>
<dbReference type="InterPro" id="IPR010730">
    <property type="entry name" value="HET"/>
</dbReference>
<evidence type="ECO:0000313" key="2">
    <source>
        <dbReference type="EMBL" id="KAF2826945.1"/>
    </source>
</evidence>
<dbReference type="PANTHER" id="PTHR24148:SF73">
    <property type="entry name" value="HET DOMAIN PROTEIN (AFU_ORTHOLOGUE AFUA_8G01020)"/>
    <property type="match status" value="1"/>
</dbReference>
<name>A0A6A7A313_9PLEO</name>
<feature type="non-terminal residue" evidence="2">
    <location>
        <position position="1"/>
    </location>
</feature>
<dbReference type="InterPro" id="IPR052895">
    <property type="entry name" value="HetReg/Transcr_Mod"/>
</dbReference>